<keyword evidence="4" id="KW-1185">Reference proteome</keyword>
<dbReference type="Pfam" id="PF10335">
    <property type="entry name" value="DUF294_C"/>
    <property type="match status" value="1"/>
</dbReference>
<dbReference type="Pfam" id="PF03445">
    <property type="entry name" value="DUF294"/>
    <property type="match status" value="1"/>
</dbReference>
<name>A0AAE3KBM9_9GAMM</name>
<feature type="domain" description="DUF294" evidence="2">
    <location>
        <begin position="217"/>
        <end position="359"/>
    </location>
</feature>
<evidence type="ECO:0000313" key="3">
    <source>
        <dbReference type="EMBL" id="MCP1673788.1"/>
    </source>
</evidence>
<evidence type="ECO:0000259" key="2">
    <source>
        <dbReference type="Pfam" id="PF10335"/>
    </source>
</evidence>
<feature type="domain" description="Protein-PII uridylyltransferase N-terminal" evidence="1">
    <location>
        <begin position="45"/>
        <end position="178"/>
    </location>
</feature>
<dbReference type="EMBL" id="JALJXV010000002">
    <property type="protein sequence ID" value="MCP1673788.1"/>
    <property type="molecule type" value="Genomic_DNA"/>
</dbReference>
<dbReference type="InterPro" id="IPR005105">
    <property type="entry name" value="GlnD_Uridyltrans_N"/>
</dbReference>
<dbReference type="RefSeq" id="WP_253474812.1">
    <property type="nucleotide sequence ID" value="NZ_JALJXV010000002.1"/>
</dbReference>
<evidence type="ECO:0000259" key="1">
    <source>
        <dbReference type="Pfam" id="PF03445"/>
    </source>
</evidence>
<reference evidence="3" key="1">
    <citation type="submission" date="2022-03" db="EMBL/GenBank/DDBJ databases">
        <title>Genomic Encyclopedia of Type Strains, Phase III (KMG-III): the genomes of soil and plant-associated and newly described type strains.</title>
        <authorList>
            <person name="Whitman W."/>
        </authorList>
    </citation>
    <scope>NUCLEOTIDE SEQUENCE</scope>
    <source>
        <strain evidence="3">ANL 6-2</strain>
    </source>
</reference>
<dbReference type="GO" id="GO:0008773">
    <property type="term" value="F:[protein-PII] uridylyltransferase activity"/>
    <property type="evidence" value="ECO:0007669"/>
    <property type="project" value="InterPro"/>
</dbReference>
<evidence type="ECO:0000313" key="4">
    <source>
        <dbReference type="Proteomes" id="UP001205843"/>
    </source>
</evidence>
<dbReference type="AlphaFoldDB" id="A0AAE3KBM9"/>
<comment type="caution">
    <text evidence="3">The sequence shown here is derived from an EMBL/GenBank/DDBJ whole genome shotgun (WGS) entry which is preliminary data.</text>
</comment>
<dbReference type="InterPro" id="IPR018821">
    <property type="entry name" value="DUF294_put_nucleoTrafse_sb-bd"/>
</dbReference>
<proteinExistence type="predicted"/>
<gene>
    <name evidence="3" type="ORF">J2T57_000887</name>
</gene>
<organism evidence="3 4">
    <name type="scientific">Natronocella acetinitrilica</name>
    <dbReference type="NCBI Taxonomy" id="414046"/>
    <lineage>
        <taxon>Bacteria</taxon>
        <taxon>Pseudomonadati</taxon>
        <taxon>Pseudomonadota</taxon>
        <taxon>Gammaproteobacteria</taxon>
        <taxon>Chromatiales</taxon>
        <taxon>Ectothiorhodospiraceae</taxon>
        <taxon>Natronocella</taxon>
    </lineage>
</organism>
<dbReference type="CDD" id="cd05401">
    <property type="entry name" value="NT_GlnE_GlnD_like"/>
    <property type="match status" value="1"/>
</dbReference>
<protein>
    <submittedName>
        <fullName evidence="3">CBS domain-containing protein</fullName>
    </submittedName>
</protein>
<sequence length="363" mass="39250">MNETTPTLSPVESWPPVSRLPDAELCKRIAAARSVDELKRIAAALPEVQLAMLGIGLHAVAQGRRIAALVDACTCRLITLAEQEMGPAPAAYAWLACGSQGRGEQTIHTDQDNALIHADGLDADTLDWFRKLAVFVTDGLAGCGIPHCPGGVSPVEADWRRDCRAWRERLLDTVTRPQGRDVMLASHYFDLRVVHGDAALFDPIRNEALAAAAGNSRFLGLLGENVLRGAAGGDGLLKRLRGRLIANSEEYTELKKKLLLPVSQLALHYALRGGLLARNTQDRLEAAEQAGTLGRAEAADLSTAYALATQLRLEHLAYCLRQGEALSNSIALARLGPLQRRYLQQAVSVTRRARRALRLALGG</sequence>
<dbReference type="Proteomes" id="UP001205843">
    <property type="component" value="Unassembled WGS sequence"/>
</dbReference>
<accession>A0AAE3KBM9</accession>